<feature type="chain" id="PRO_5032811055" evidence="1">
    <location>
        <begin position="19"/>
        <end position="97"/>
    </location>
</feature>
<name>A0A834JI21_VESVU</name>
<dbReference type="Proteomes" id="UP000614350">
    <property type="component" value="Unassembled WGS sequence"/>
</dbReference>
<keyword evidence="3" id="KW-1185">Reference proteome</keyword>
<gene>
    <name evidence="2" type="ORF">HZH66_010783</name>
</gene>
<comment type="caution">
    <text evidence="2">The sequence shown here is derived from an EMBL/GenBank/DDBJ whole genome shotgun (WGS) entry which is preliminary data.</text>
</comment>
<evidence type="ECO:0000313" key="3">
    <source>
        <dbReference type="Proteomes" id="UP000614350"/>
    </source>
</evidence>
<feature type="signal peptide" evidence="1">
    <location>
        <begin position="1"/>
        <end position="18"/>
    </location>
</feature>
<keyword evidence="1" id="KW-0732">Signal</keyword>
<evidence type="ECO:0000313" key="2">
    <source>
        <dbReference type="EMBL" id="KAF7388016.1"/>
    </source>
</evidence>
<dbReference type="EMBL" id="JACSEA010000012">
    <property type="protein sequence ID" value="KAF7388016.1"/>
    <property type="molecule type" value="Genomic_DNA"/>
</dbReference>
<dbReference type="AlphaFoldDB" id="A0A834JI21"/>
<accession>A0A834JI21</accession>
<organism evidence="2 3">
    <name type="scientific">Vespula vulgaris</name>
    <name type="common">Yellow jacket</name>
    <name type="synonym">Wasp</name>
    <dbReference type="NCBI Taxonomy" id="7454"/>
    <lineage>
        <taxon>Eukaryota</taxon>
        <taxon>Metazoa</taxon>
        <taxon>Ecdysozoa</taxon>
        <taxon>Arthropoda</taxon>
        <taxon>Hexapoda</taxon>
        <taxon>Insecta</taxon>
        <taxon>Pterygota</taxon>
        <taxon>Neoptera</taxon>
        <taxon>Endopterygota</taxon>
        <taxon>Hymenoptera</taxon>
        <taxon>Apocrita</taxon>
        <taxon>Aculeata</taxon>
        <taxon>Vespoidea</taxon>
        <taxon>Vespidae</taxon>
        <taxon>Vespinae</taxon>
        <taxon>Vespula</taxon>
    </lineage>
</organism>
<protein>
    <submittedName>
        <fullName evidence="2">Uncharacterized protein</fullName>
    </submittedName>
</protein>
<proteinExistence type="predicted"/>
<reference evidence="2" key="1">
    <citation type="journal article" date="2020" name="G3 (Bethesda)">
        <title>High-Quality Assemblies for Three Invasive Social Wasps from the &lt;i&gt;Vespula&lt;/i&gt; Genus.</title>
        <authorList>
            <person name="Harrop T.W.R."/>
            <person name="Guhlin J."/>
            <person name="McLaughlin G.M."/>
            <person name="Permina E."/>
            <person name="Stockwell P."/>
            <person name="Gilligan J."/>
            <person name="Le Lec M.F."/>
            <person name="Gruber M.A.M."/>
            <person name="Quinn O."/>
            <person name="Lovegrove M."/>
            <person name="Duncan E.J."/>
            <person name="Remnant E.J."/>
            <person name="Van Eeckhoven J."/>
            <person name="Graham B."/>
            <person name="Knapp R.A."/>
            <person name="Langford K.W."/>
            <person name="Kronenberg Z."/>
            <person name="Press M.O."/>
            <person name="Eacker S.M."/>
            <person name="Wilson-Rankin E.E."/>
            <person name="Purcell J."/>
            <person name="Lester P.J."/>
            <person name="Dearden P.K."/>
        </authorList>
    </citation>
    <scope>NUCLEOTIDE SEQUENCE</scope>
    <source>
        <strain evidence="2">Marl-1</strain>
    </source>
</reference>
<evidence type="ECO:0000256" key="1">
    <source>
        <dbReference type="SAM" id="SignalP"/>
    </source>
</evidence>
<sequence>MKCFAAIVLLAMIAMALADTKPAEAESIEPSNAANPIEPESARNKRGLLVGAAYTAPIAYTAPVTYSAAYAYPYAYRAAYTSYPYYAAAYSAPYIVA</sequence>